<proteinExistence type="predicted"/>
<protein>
    <submittedName>
        <fullName evidence="1">Uncharacterized protein</fullName>
    </submittedName>
</protein>
<evidence type="ECO:0000313" key="1">
    <source>
        <dbReference type="EMBL" id="MQY22177.1"/>
    </source>
</evidence>
<name>A0A7K0D8X5_9NOCA</name>
<evidence type="ECO:0000313" key="2">
    <source>
        <dbReference type="Proteomes" id="UP000438448"/>
    </source>
</evidence>
<dbReference type="AlphaFoldDB" id="A0A7K0D8X5"/>
<comment type="caution">
    <text evidence="1">The sequence shown here is derived from an EMBL/GenBank/DDBJ whole genome shotgun (WGS) entry which is preliminary data.</text>
</comment>
<gene>
    <name evidence="1" type="ORF">NRB20_52900</name>
</gene>
<reference evidence="1 2" key="1">
    <citation type="submission" date="2019-10" db="EMBL/GenBank/DDBJ databases">
        <title>Nocardia macrotermitis sp. nov. and Nocardia aurantia sp. nov., isolated from the gut of fungus growing-termite Macrotermes natalensis.</title>
        <authorList>
            <person name="Benndorf R."/>
            <person name="Schwitalla J."/>
            <person name="Martin K."/>
            <person name="De Beer W."/>
            <person name="Kaster A.-K."/>
            <person name="Vollmers J."/>
            <person name="Poulsen M."/>
            <person name="Beemelmanns C."/>
        </authorList>
    </citation>
    <scope>NUCLEOTIDE SEQUENCE [LARGE SCALE GENOMIC DNA]</scope>
    <source>
        <strain evidence="1 2">RB20</strain>
    </source>
</reference>
<keyword evidence="2" id="KW-1185">Reference proteome</keyword>
<accession>A0A7K0D8X5</accession>
<dbReference type="Proteomes" id="UP000438448">
    <property type="component" value="Unassembled WGS sequence"/>
</dbReference>
<sequence>MDGGLACLLVVIGVIALLIYRSESNHKANNRFRAICGECDYQSTWMTESQVYDNSAAHYNSRHPHTRPGGTIQIRL</sequence>
<dbReference type="EMBL" id="WEGK01000012">
    <property type="protein sequence ID" value="MQY22177.1"/>
    <property type="molecule type" value="Genomic_DNA"/>
</dbReference>
<organism evidence="1 2">
    <name type="scientific">Nocardia macrotermitis</name>
    <dbReference type="NCBI Taxonomy" id="2585198"/>
    <lineage>
        <taxon>Bacteria</taxon>
        <taxon>Bacillati</taxon>
        <taxon>Actinomycetota</taxon>
        <taxon>Actinomycetes</taxon>
        <taxon>Mycobacteriales</taxon>
        <taxon>Nocardiaceae</taxon>
        <taxon>Nocardia</taxon>
    </lineage>
</organism>